<dbReference type="GO" id="GO:0005829">
    <property type="term" value="C:cytosol"/>
    <property type="evidence" value="ECO:0007669"/>
    <property type="project" value="TreeGrafter"/>
</dbReference>
<dbReference type="Gene3D" id="3.30.1240.10">
    <property type="match status" value="1"/>
</dbReference>
<organism evidence="2 3">
    <name type="scientific">Theileria equi strain WA</name>
    <dbReference type="NCBI Taxonomy" id="1537102"/>
    <lineage>
        <taxon>Eukaryota</taxon>
        <taxon>Sar</taxon>
        <taxon>Alveolata</taxon>
        <taxon>Apicomplexa</taxon>
        <taxon>Aconoidasida</taxon>
        <taxon>Piroplasmida</taxon>
        <taxon>Theileriidae</taxon>
        <taxon>Theileria</taxon>
    </lineage>
</organism>
<protein>
    <submittedName>
        <fullName evidence="2">Haloacid dehalogenase-like hydrolase family member protein</fullName>
        <ecNumber evidence="2">3.1.3.23</ecNumber>
    </submittedName>
</protein>
<dbReference type="KEGG" id="beq:BEWA_016590"/>
<keyword evidence="1" id="KW-0732">Signal</keyword>
<dbReference type="VEuPathDB" id="PiroplasmaDB:BEWA_016590"/>
<dbReference type="InterPro" id="IPR006379">
    <property type="entry name" value="HAD-SF_hydro_IIB"/>
</dbReference>
<comment type="caution">
    <text evidence="2">The sequence shown here is derived from an EMBL/GenBank/DDBJ whole genome shotgun (WGS) entry which is preliminary data.</text>
</comment>
<accession>L1L8Z6</accession>
<keyword evidence="3" id="KW-1185">Reference proteome</keyword>
<dbReference type="GO" id="GO:0050308">
    <property type="term" value="F:sugar-phosphatase activity"/>
    <property type="evidence" value="ECO:0007669"/>
    <property type="project" value="UniProtKB-EC"/>
</dbReference>
<name>L1L8Z6_THEEQ</name>
<dbReference type="Pfam" id="PF08282">
    <property type="entry name" value="Hydrolase_3"/>
    <property type="match status" value="1"/>
</dbReference>
<dbReference type="GO" id="GO:0000287">
    <property type="term" value="F:magnesium ion binding"/>
    <property type="evidence" value="ECO:0007669"/>
    <property type="project" value="TreeGrafter"/>
</dbReference>
<gene>
    <name evidence="2" type="ORF">BEWA_016590</name>
</gene>
<dbReference type="Gene3D" id="3.40.50.1000">
    <property type="entry name" value="HAD superfamily/HAD-like"/>
    <property type="match status" value="1"/>
</dbReference>
<dbReference type="OrthoDB" id="27226at2759"/>
<dbReference type="Proteomes" id="UP000031512">
    <property type="component" value="Unassembled WGS sequence"/>
</dbReference>
<dbReference type="EMBL" id="ACOU01000008">
    <property type="protein sequence ID" value="EKX71981.1"/>
    <property type="molecule type" value="Genomic_DNA"/>
</dbReference>
<feature type="chain" id="PRO_5003952875" evidence="1">
    <location>
        <begin position="22"/>
        <end position="320"/>
    </location>
</feature>
<dbReference type="SUPFAM" id="SSF56784">
    <property type="entry name" value="HAD-like"/>
    <property type="match status" value="1"/>
</dbReference>
<dbReference type="InterPro" id="IPR023214">
    <property type="entry name" value="HAD_sf"/>
</dbReference>
<dbReference type="EC" id="3.1.3.23" evidence="2"/>
<reference evidence="2 3" key="1">
    <citation type="journal article" date="2012" name="BMC Genomics">
        <title>Comparative genomic analysis and phylogenetic position of Theileria equi.</title>
        <authorList>
            <person name="Kappmeyer L.S."/>
            <person name="Thiagarajan M."/>
            <person name="Herndon D.R."/>
            <person name="Ramsay J.D."/>
            <person name="Caler E."/>
            <person name="Djikeng A."/>
            <person name="Gillespie J.J."/>
            <person name="Lau A.O."/>
            <person name="Roalson E.H."/>
            <person name="Silva J.C."/>
            <person name="Silva M.G."/>
            <person name="Suarez C.E."/>
            <person name="Ueti M.W."/>
            <person name="Nene V.M."/>
            <person name="Mealey R.H."/>
            <person name="Knowles D.P."/>
            <person name="Brayton K.A."/>
        </authorList>
    </citation>
    <scope>NUCLEOTIDE SEQUENCE [LARGE SCALE GENOMIC DNA]</scope>
    <source>
        <strain evidence="2 3">WA</strain>
    </source>
</reference>
<feature type="signal peptide" evidence="1">
    <location>
        <begin position="1"/>
        <end position="21"/>
    </location>
</feature>
<evidence type="ECO:0000313" key="2">
    <source>
        <dbReference type="EMBL" id="EKX71981.1"/>
    </source>
</evidence>
<dbReference type="NCBIfam" id="TIGR01484">
    <property type="entry name" value="HAD-SF-IIB"/>
    <property type="match status" value="1"/>
</dbReference>
<dbReference type="PANTHER" id="PTHR10000">
    <property type="entry name" value="PHOSPHOSERINE PHOSPHATASE"/>
    <property type="match status" value="1"/>
</dbReference>
<keyword evidence="2" id="KW-0378">Hydrolase</keyword>
<dbReference type="AlphaFoldDB" id="L1L8Z6"/>
<evidence type="ECO:0000256" key="1">
    <source>
        <dbReference type="SAM" id="SignalP"/>
    </source>
</evidence>
<sequence>MKLVSVLYIIFALRFASTGNGEDGRLRRNSSTHSSSSESTLLRDVSQFVKPESPPKYFGIDIDGTLYTNNKEGFEKNIEAFAEVRKKGYIPFFCTGRPLTSAMNVVGEEFKTKTGYNGYPGVYNDGSIVYDKDGNLIYSKSLPKEFLSTFLKCIEGGALPNICTFHTKDAVYSLIKAEGKWVMYLESQGLTVPEVKTPQEIREFEIVNIYIFCESLKIGDLKEDVDYTAVTSAPGLFDINPVGVTKLSSMKILLSHLNDSLDFCGFIGDGDNDMECLEECNISFAVGNSPDEVKKHAKWVLEETCDEGAVAEALKLTYDL</sequence>
<dbReference type="RefSeq" id="XP_004831433.1">
    <property type="nucleotide sequence ID" value="XM_004831376.1"/>
</dbReference>
<evidence type="ECO:0000313" key="3">
    <source>
        <dbReference type="Proteomes" id="UP000031512"/>
    </source>
</evidence>
<dbReference type="eggNOG" id="ENOG502RSY5">
    <property type="taxonomic scope" value="Eukaryota"/>
</dbReference>
<dbReference type="GeneID" id="15804949"/>
<dbReference type="STRING" id="1537102.L1L8Z6"/>
<dbReference type="PANTHER" id="PTHR10000:SF8">
    <property type="entry name" value="HAD SUPERFAMILY HYDROLASE-LIKE, TYPE 3"/>
    <property type="match status" value="1"/>
</dbReference>
<proteinExistence type="predicted"/>
<dbReference type="InterPro" id="IPR036412">
    <property type="entry name" value="HAD-like_sf"/>
</dbReference>